<dbReference type="InterPro" id="IPR000189">
    <property type="entry name" value="Transglyc_AS"/>
</dbReference>
<keyword evidence="3 8" id="KW-0732">Signal</keyword>
<dbReference type="InterPro" id="IPR001638">
    <property type="entry name" value="Solute-binding_3/MltF_N"/>
</dbReference>
<dbReference type="Gene3D" id="3.40.190.10">
    <property type="entry name" value="Periplasmic binding protein-like II"/>
    <property type="match status" value="2"/>
</dbReference>
<name>A0A5J6LAX9_9GAMM</name>
<accession>A0A5J6LAX9</accession>
<dbReference type="NCBIfam" id="NF008112">
    <property type="entry name" value="PRK10859.1"/>
    <property type="match status" value="1"/>
</dbReference>
<evidence type="ECO:0000313" key="11">
    <source>
        <dbReference type="EMBL" id="QEW05675.1"/>
    </source>
</evidence>
<dbReference type="PANTHER" id="PTHR35936">
    <property type="entry name" value="MEMBRANE-BOUND LYTIC MUREIN TRANSGLYCOSYLASE F"/>
    <property type="match status" value="1"/>
</dbReference>
<dbReference type="SUPFAM" id="SSF53850">
    <property type="entry name" value="Periplasmic binding protein-like II"/>
    <property type="match status" value="1"/>
</dbReference>
<evidence type="ECO:0000256" key="2">
    <source>
        <dbReference type="ARBA" id="ARBA00010333"/>
    </source>
</evidence>
<evidence type="ECO:0000256" key="8">
    <source>
        <dbReference type="HAMAP-Rule" id="MF_02016"/>
    </source>
</evidence>
<dbReference type="Gene3D" id="1.10.530.10">
    <property type="match status" value="1"/>
</dbReference>
<organism evidence="11 12">
    <name type="scientific">Nitrincola iocasae</name>
    <dbReference type="NCBI Taxonomy" id="2614693"/>
    <lineage>
        <taxon>Bacteria</taxon>
        <taxon>Pseudomonadati</taxon>
        <taxon>Pseudomonadota</taxon>
        <taxon>Gammaproteobacteria</taxon>
        <taxon>Oceanospirillales</taxon>
        <taxon>Oceanospirillaceae</taxon>
        <taxon>Nitrincola</taxon>
    </lineage>
</organism>
<dbReference type="PROSITE" id="PS00922">
    <property type="entry name" value="TRANSGLYCOSYLASE"/>
    <property type="match status" value="1"/>
</dbReference>
<dbReference type="Pfam" id="PF01464">
    <property type="entry name" value="SLT"/>
    <property type="match status" value="1"/>
</dbReference>
<evidence type="ECO:0000256" key="1">
    <source>
        <dbReference type="ARBA" id="ARBA00007734"/>
    </source>
</evidence>
<evidence type="ECO:0000256" key="3">
    <source>
        <dbReference type="ARBA" id="ARBA00022729"/>
    </source>
</evidence>
<dbReference type="InterPro" id="IPR023346">
    <property type="entry name" value="Lysozyme-like_dom_sf"/>
</dbReference>
<dbReference type="GO" id="GO:0009253">
    <property type="term" value="P:peptidoglycan catabolic process"/>
    <property type="evidence" value="ECO:0007669"/>
    <property type="project" value="TreeGrafter"/>
</dbReference>
<reference evidence="11 12" key="1">
    <citation type="submission" date="2019-09" db="EMBL/GenBank/DDBJ databases">
        <title>Nitrincola iocasae sp. nov., a bacterium isolated from the sediment collected at a cold seep field in South China Sea.</title>
        <authorList>
            <person name="Zhang H."/>
            <person name="Wang H."/>
            <person name="Li C."/>
        </authorList>
    </citation>
    <scope>NUCLEOTIDE SEQUENCE [LARGE SCALE GENOMIC DNA]</scope>
    <source>
        <strain evidence="11 12">KXZD1103</strain>
    </source>
</reference>
<feature type="region of interest" description="LT domain" evidence="8">
    <location>
        <begin position="272"/>
        <end position="499"/>
    </location>
</feature>
<proteinExistence type="inferred from homology"/>
<evidence type="ECO:0000256" key="5">
    <source>
        <dbReference type="ARBA" id="ARBA00023237"/>
    </source>
</evidence>
<dbReference type="CDD" id="cd01009">
    <property type="entry name" value="PBP2_YfhD_N"/>
    <property type="match status" value="1"/>
</dbReference>
<dbReference type="EMBL" id="CP044222">
    <property type="protein sequence ID" value="QEW05675.1"/>
    <property type="molecule type" value="Genomic_DNA"/>
</dbReference>
<keyword evidence="6 8" id="KW-0456">Lyase</keyword>
<dbReference type="EC" id="4.2.2.n1" evidence="8"/>
<dbReference type="PANTHER" id="PTHR35936:SF32">
    <property type="entry name" value="MEMBRANE-BOUND LYTIC MUREIN TRANSGLYCOSYLASE F"/>
    <property type="match status" value="1"/>
</dbReference>
<dbReference type="GO" id="GO:0009279">
    <property type="term" value="C:cell outer membrane"/>
    <property type="evidence" value="ECO:0007669"/>
    <property type="project" value="UniProtKB-SubCell"/>
</dbReference>
<keyword evidence="5 8" id="KW-0998">Cell outer membrane</keyword>
<evidence type="ECO:0000256" key="6">
    <source>
        <dbReference type="ARBA" id="ARBA00023239"/>
    </source>
</evidence>
<dbReference type="InterPro" id="IPR023703">
    <property type="entry name" value="MltF"/>
</dbReference>
<dbReference type="Pfam" id="PF00497">
    <property type="entry name" value="SBP_bac_3"/>
    <property type="match status" value="1"/>
</dbReference>
<dbReference type="SMART" id="SM00062">
    <property type="entry name" value="PBPb"/>
    <property type="match status" value="1"/>
</dbReference>
<evidence type="ECO:0000313" key="12">
    <source>
        <dbReference type="Proteomes" id="UP000325606"/>
    </source>
</evidence>
<dbReference type="RefSeq" id="WP_151053719.1">
    <property type="nucleotide sequence ID" value="NZ_CP044222.1"/>
</dbReference>
<comment type="catalytic activity">
    <reaction evidence="8">
        <text>Exolytic cleavage of the (1-&gt;4)-beta-glycosidic linkage between N-acetylmuramic acid (MurNAc) and N-acetylglucosamine (GlcNAc) residues in peptidoglycan, from either the reducing or the non-reducing ends of the peptidoglycan chains, with concomitant formation of a 1,6-anhydrobond in the MurNAc residue.</text>
        <dbReference type="EC" id="4.2.2.n1"/>
    </reaction>
</comment>
<comment type="domain">
    <text evidence="8">The N-terminal domain does not have lytic activity and probably modulates enzymatic activity. The C-terminal domain is the catalytic active domain.</text>
</comment>
<comment type="similarity">
    <text evidence="2">Belongs to the bacterial solute-binding protein 3 family.</text>
</comment>
<comment type="function">
    <text evidence="8">Murein-degrading enzyme that degrades murein glycan strands and insoluble, high-molecular weight murein sacculi, with the concomitant formation of a 1,6-anhydromuramoyl product. Lytic transglycosylases (LTs) play an integral role in the metabolism of the peptidoglycan (PG) sacculus. Their lytic action creates space within the PG sacculus to allow for its expansion as well as for the insertion of various structures such as secretion systems and flagella.</text>
</comment>
<comment type="subcellular location">
    <subcellularLocation>
        <location evidence="8">Cell outer membrane</location>
        <topology evidence="8">Peripheral membrane protein</topology>
    </subcellularLocation>
    <text evidence="8">Attached to the inner leaflet of the outer membrane.</text>
</comment>
<gene>
    <name evidence="8 11" type="primary">mltF</name>
    <name evidence="11" type="ORF">F5I99_03775</name>
</gene>
<feature type="region of interest" description="Disordered" evidence="9">
    <location>
        <begin position="467"/>
        <end position="486"/>
    </location>
</feature>
<feature type="domain" description="Solute-binding protein family 3/N-terminal" evidence="10">
    <location>
        <begin position="45"/>
        <end position="271"/>
    </location>
</feature>
<dbReference type="InterPro" id="IPR008258">
    <property type="entry name" value="Transglycosylase_SLT_dom_1"/>
</dbReference>
<evidence type="ECO:0000256" key="4">
    <source>
        <dbReference type="ARBA" id="ARBA00023136"/>
    </source>
</evidence>
<dbReference type="HAMAP" id="MF_02016">
    <property type="entry name" value="MltF"/>
    <property type="match status" value="1"/>
</dbReference>
<comment type="caution">
    <text evidence="8">Lacks conserved residue(s) required for the propagation of feature annotation.</text>
</comment>
<dbReference type="GO" id="GO:0008933">
    <property type="term" value="F:peptidoglycan lytic transglycosylase activity"/>
    <property type="evidence" value="ECO:0007669"/>
    <property type="project" value="UniProtKB-UniRule"/>
</dbReference>
<comment type="similarity">
    <text evidence="1">Belongs to the transglycosylase Slt family.</text>
</comment>
<sequence>MIPTQKSNYLRELLLTLLVLGLTFAVVLISLNNATQLKLIQNQGKLRVGTINSPMTWYLQRGDPAGFEYELSKAFADYLGVELELTVNRDYNELFNDLQGRSVHFLAANLLATDERRLLFKAGPIYRESNSVLIHRQRQGIPAPQTAEDLVNSRIGVLPGTSHEASLHNYISGIDSIDIITPTDADSIDLLRAVHEGELDYTVTDTFFFGTQRSFFPGLQEAFALGEPIAVSWLLPLQKDQSFINALNDFFAEPDTQALITELEARYFTQENPLNFFDTVSFRNHLTERFMPLKPYFSQAAENTGFALPLLAAIAYQESHWNADAVSPTGVRGVMMLTNAAASEVNIEDRTDAKQSILGGAQYLLNVKQRIPERIPEPDHTWFALAAYNIGYGHLEDARRLTQQLDGDPDRWSDVRSHLPKLAQERYYSQLRYGYARGHEPVRYVDNIRRYIDVFEWEYQLLTRENQEPPAEDEITNGNNPEDFRDISEKVLRNFAPSL</sequence>
<comment type="similarity">
    <text evidence="8">In the N-terminal section; belongs to the bacterial solute-binding protein 3 family.</text>
</comment>
<dbReference type="Proteomes" id="UP000325606">
    <property type="component" value="Chromosome"/>
</dbReference>
<dbReference type="CDD" id="cd13403">
    <property type="entry name" value="MLTF-like"/>
    <property type="match status" value="1"/>
</dbReference>
<comment type="similarity">
    <text evidence="8">In the C-terminal section; belongs to the transglycosylase Slt family.</text>
</comment>
<dbReference type="KEGG" id="nik:F5I99_03775"/>
<dbReference type="AlphaFoldDB" id="A0A5J6LAX9"/>
<evidence type="ECO:0000256" key="9">
    <source>
        <dbReference type="SAM" id="MobiDB-lite"/>
    </source>
</evidence>
<dbReference type="GO" id="GO:0016998">
    <property type="term" value="P:cell wall macromolecule catabolic process"/>
    <property type="evidence" value="ECO:0007669"/>
    <property type="project" value="UniProtKB-UniRule"/>
</dbReference>
<dbReference type="GO" id="GO:0071555">
    <property type="term" value="P:cell wall organization"/>
    <property type="evidence" value="ECO:0007669"/>
    <property type="project" value="UniProtKB-KW"/>
</dbReference>
<dbReference type="SUPFAM" id="SSF53955">
    <property type="entry name" value="Lysozyme-like"/>
    <property type="match status" value="1"/>
</dbReference>
<protein>
    <recommendedName>
        <fullName evidence="8">Membrane-bound lytic murein transglycosylase F</fullName>
        <ecNumber evidence="8">4.2.2.n1</ecNumber>
    </recommendedName>
    <alternativeName>
        <fullName evidence="8">Murein lyase F</fullName>
    </alternativeName>
</protein>
<keyword evidence="7 8" id="KW-0961">Cell wall biogenesis/degradation</keyword>
<keyword evidence="12" id="KW-1185">Reference proteome</keyword>
<feature type="active site" evidence="8">
    <location>
        <position position="318"/>
    </location>
</feature>
<evidence type="ECO:0000259" key="10">
    <source>
        <dbReference type="SMART" id="SM00062"/>
    </source>
</evidence>
<evidence type="ECO:0000256" key="7">
    <source>
        <dbReference type="ARBA" id="ARBA00023316"/>
    </source>
</evidence>
<keyword evidence="4 8" id="KW-0472">Membrane</keyword>